<dbReference type="CDD" id="cd00186">
    <property type="entry name" value="TOP1Ac"/>
    <property type="match status" value="1"/>
</dbReference>
<feature type="site" description="Interaction with DNA" evidence="10">
    <location>
        <position position="295"/>
    </location>
</feature>
<dbReference type="InterPro" id="IPR013825">
    <property type="entry name" value="Topo_IA_cen_sub2"/>
</dbReference>
<evidence type="ECO:0000256" key="5">
    <source>
        <dbReference type="ARBA" id="ARBA00022833"/>
    </source>
</evidence>
<comment type="similarity">
    <text evidence="2 10">Belongs to the type IA topoisomerase family.</text>
</comment>
<dbReference type="PROSITE" id="PS52039">
    <property type="entry name" value="TOPO_IA_2"/>
    <property type="match status" value="1"/>
</dbReference>
<accession>A0A2W5BYW8</accession>
<feature type="site" description="Interaction with DNA" evidence="10">
    <location>
        <position position="494"/>
    </location>
</feature>
<comment type="catalytic activity">
    <reaction evidence="1 10">
        <text>ATP-independent breakage of single-stranded DNA, followed by passage and rejoining.</text>
        <dbReference type="EC" id="5.6.2.1"/>
    </reaction>
</comment>
<dbReference type="InterPro" id="IPR023405">
    <property type="entry name" value="Topo_IA_core_domain"/>
</dbReference>
<dbReference type="GO" id="GO:0006265">
    <property type="term" value="P:DNA topological change"/>
    <property type="evidence" value="ECO:0007669"/>
    <property type="project" value="UniProtKB-UniRule"/>
</dbReference>
<dbReference type="AlphaFoldDB" id="A0A2W5BYW8"/>
<dbReference type="Pfam" id="PF01396">
    <property type="entry name" value="Zn_ribbon_Top1"/>
    <property type="match status" value="1"/>
</dbReference>
<dbReference type="SUPFAM" id="SSF56712">
    <property type="entry name" value="Prokaryotic type I DNA topoisomerase"/>
    <property type="match status" value="1"/>
</dbReference>
<dbReference type="SMART" id="SM00437">
    <property type="entry name" value="TOP1Ac"/>
    <property type="match status" value="1"/>
</dbReference>
<dbReference type="NCBIfam" id="TIGR01051">
    <property type="entry name" value="topA_bact"/>
    <property type="match status" value="1"/>
</dbReference>
<keyword evidence="4" id="KW-0863">Zinc-finger</keyword>
<evidence type="ECO:0000256" key="3">
    <source>
        <dbReference type="ARBA" id="ARBA00022723"/>
    </source>
</evidence>
<keyword evidence="8 10" id="KW-0238">DNA-binding</keyword>
<dbReference type="Gene3D" id="1.10.460.10">
    <property type="entry name" value="Topoisomerase I, domain 2"/>
    <property type="match status" value="1"/>
</dbReference>
<feature type="site" description="Interaction with DNA" evidence="10">
    <location>
        <position position="141"/>
    </location>
</feature>
<evidence type="ECO:0000259" key="12">
    <source>
        <dbReference type="PROSITE" id="PS50880"/>
    </source>
</evidence>
<feature type="domain" description="Toprim" evidence="12">
    <location>
        <begin position="1"/>
        <end position="114"/>
    </location>
</feature>
<dbReference type="PRINTS" id="PR00417">
    <property type="entry name" value="PRTPISMRASEI"/>
</dbReference>
<keyword evidence="6" id="KW-0460">Magnesium</keyword>
<dbReference type="GO" id="GO:0003677">
    <property type="term" value="F:DNA binding"/>
    <property type="evidence" value="ECO:0007669"/>
    <property type="project" value="UniProtKB-KW"/>
</dbReference>
<dbReference type="SUPFAM" id="SSF57783">
    <property type="entry name" value="Zinc beta-ribbon"/>
    <property type="match status" value="1"/>
</dbReference>
<evidence type="ECO:0000256" key="6">
    <source>
        <dbReference type="ARBA" id="ARBA00022842"/>
    </source>
</evidence>
<dbReference type="InterPro" id="IPR003602">
    <property type="entry name" value="Topo_IA_DNA-bd_dom"/>
</dbReference>
<dbReference type="Gene3D" id="2.70.20.10">
    <property type="entry name" value="Topoisomerase I, domain 3"/>
    <property type="match status" value="1"/>
</dbReference>
<reference evidence="14 15" key="1">
    <citation type="submission" date="2017-08" db="EMBL/GenBank/DDBJ databases">
        <title>Infants hospitalized years apart are colonized by the same room-sourced microbial strains.</title>
        <authorList>
            <person name="Brooks B."/>
            <person name="Olm M.R."/>
            <person name="Firek B.A."/>
            <person name="Baker R."/>
            <person name="Thomas B.C."/>
            <person name="Morowitz M.J."/>
            <person name="Banfield J.F."/>
        </authorList>
    </citation>
    <scope>NUCLEOTIDE SEQUENCE [LARGE SCALE GENOMIC DNA]</scope>
    <source>
        <strain evidence="14">S2_018_000_R2_101</strain>
    </source>
</reference>
<evidence type="ECO:0000259" key="13">
    <source>
        <dbReference type="PROSITE" id="PS52039"/>
    </source>
</evidence>
<feature type="domain" description="Topo IA-type catalytic" evidence="13">
    <location>
        <begin position="130"/>
        <end position="562"/>
    </location>
</feature>
<feature type="region of interest" description="Interaction with DNA" evidence="10">
    <location>
        <begin position="164"/>
        <end position="169"/>
    </location>
</feature>
<dbReference type="EMBL" id="QFNN01000096">
    <property type="protein sequence ID" value="PZO88265.1"/>
    <property type="molecule type" value="Genomic_DNA"/>
</dbReference>
<dbReference type="InterPro" id="IPR028612">
    <property type="entry name" value="Topoisom_1_IA"/>
</dbReference>
<dbReference type="InterPro" id="IPR013497">
    <property type="entry name" value="Topo_IA_cen"/>
</dbReference>
<comment type="subunit">
    <text evidence="10">Monomer.</text>
</comment>
<dbReference type="HAMAP" id="MF_00952">
    <property type="entry name" value="Topoisom_1_prok"/>
    <property type="match status" value="1"/>
</dbReference>
<dbReference type="GO" id="GO:0005694">
    <property type="term" value="C:chromosome"/>
    <property type="evidence" value="ECO:0007669"/>
    <property type="project" value="InterPro"/>
</dbReference>
<dbReference type="EC" id="5.6.2.1" evidence="10"/>
<evidence type="ECO:0000256" key="8">
    <source>
        <dbReference type="ARBA" id="ARBA00023125"/>
    </source>
</evidence>
<comment type="caution">
    <text evidence="10">Lacks conserved residue(s) required for the propagation of feature annotation.</text>
</comment>
<organism evidence="14 15">
    <name type="scientific">Sphingomonas sanxanigenens</name>
    <dbReference type="NCBI Taxonomy" id="397260"/>
    <lineage>
        <taxon>Bacteria</taxon>
        <taxon>Pseudomonadati</taxon>
        <taxon>Pseudomonadota</taxon>
        <taxon>Alphaproteobacteria</taxon>
        <taxon>Sphingomonadales</taxon>
        <taxon>Sphingomonadaceae</taxon>
        <taxon>Sphingomonas</taxon>
    </lineage>
</organism>
<evidence type="ECO:0000256" key="2">
    <source>
        <dbReference type="ARBA" id="ARBA00009446"/>
    </source>
</evidence>
<keyword evidence="9 10" id="KW-0413">Isomerase</keyword>
<dbReference type="Pfam" id="PF01131">
    <property type="entry name" value="Topoisom_bac"/>
    <property type="match status" value="1"/>
</dbReference>
<dbReference type="InterPro" id="IPR000380">
    <property type="entry name" value="Topo_IA"/>
</dbReference>
<dbReference type="PROSITE" id="PS00396">
    <property type="entry name" value="TOPO_IA_1"/>
    <property type="match status" value="1"/>
</dbReference>
<feature type="region of interest" description="Disordered" evidence="11">
    <location>
        <begin position="827"/>
        <end position="872"/>
    </location>
</feature>
<comment type="caution">
    <text evidence="14">The sequence shown here is derived from an EMBL/GenBank/DDBJ whole genome shotgun (WGS) entry which is preliminary data.</text>
</comment>
<feature type="compositionally biased region" description="Basic residues" evidence="11">
    <location>
        <begin position="832"/>
        <end position="862"/>
    </location>
</feature>
<evidence type="ECO:0000256" key="1">
    <source>
        <dbReference type="ARBA" id="ARBA00000213"/>
    </source>
</evidence>
<dbReference type="GO" id="GO:0008270">
    <property type="term" value="F:zinc ion binding"/>
    <property type="evidence" value="ECO:0007669"/>
    <property type="project" value="UniProtKB-KW"/>
</dbReference>
<dbReference type="SMART" id="SM00436">
    <property type="entry name" value="TOP1Bc"/>
    <property type="match status" value="1"/>
</dbReference>
<sequence>MQLVIVESPAKAKTIEKYLGGDYRVLASYGHIRDLPPRDGSVDPDDGFAMEWEPYADKGKQLRAIADEAKKADRLILATDPDREGEAISWHVQEVLRAKKALPQSVERVTFNAITKAAVTEAMAKPRELDTDLIDAYRARRALDYLVGFTLSPVLWRKLPGAKSAGRVQSVALRLIVDREREIEAFVAQEYWSIFADMEHDGQAFIARLVRLRGEKIDRLTLGDAGDAEAAKAAVEAGRFTVASVETKPATRNPPPPFTTSTLQQEAARTLGFSASHTMRVAQGLYESGLITYMRTDGVQMDGSAISAARKAIADRYDASYVPDKPRQYTAKAKNAQEAHEAIRPTDFSKDRAASGDDARLYDLIFKRALASQMASARMERTTVELEEATGQTALRATGQVVLFPGYLALYEEGRDDVGAGSGKNGDGESDEDSRRLPRLAAGDAPAKKAVHAEQHFTQPPPRFSEASLVKRLEELGIGRPSTYASIIQVLKDRAYVRTEKNRFFAEESGRLVTAFLERFFERYVSYDFTAGLEDELDDISGGRAQWQAVLEAFWRDFKPKTQQVMEQKPSDITAALDQFLEPYLFPARADGSDPRLCPNCGQGRLALRGGRFGAFVACSNYPECKYTRRFAQPGGNGGEDSGPEALGVDPATGLEVSKRSGRFGPYLQLGEGKEAKRASIPKDLPGDGLDLEWALKLLSLPREIGAHPETGKMITASIGRYGPYLAHDGKYARLGSTAEVFETGMNAAVVKLAEAAANGGRPARGAAAAPLRVLGAHPRTEAEIRLMAGRYGPYVTDGATNATLPKGVEPGALTLEEAAQLIDARAAAAPKGKKKAAAKKAPAKKAPAKAAKKAPAKKAATKKAPAKEASD</sequence>
<evidence type="ECO:0000256" key="4">
    <source>
        <dbReference type="ARBA" id="ARBA00022771"/>
    </source>
</evidence>
<dbReference type="GO" id="GO:0003917">
    <property type="term" value="F:DNA topoisomerase type I (single strand cut, ATP-independent) activity"/>
    <property type="evidence" value="ECO:0007669"/>
    <property type="project" value="UniProtKB-UniRule"/>
</dbReference>
<dbReference type="Pfam" id="PF13368">
    <property type="entry name" value="Toprim_C_rpt"/>
    <property type="match status" value="3"/>
</dbReference>
<feature type="site" description="Interaction with DNA" evidence="10">
    <location>
        <position position="140"/>
    </location>
</feature>
<dbReference type="InterPro" id="IPR013498">
    <property type="entry name" value="Topo_IA_Znf"/>
</dbReference>
<evidence type="ECO:0000313" key="14">
    <source>
        <dbReference type="EMBL" id="PZO88265.1"/>
    </source>
</evidence>
<evidence type="ECO:0000313" key="15">
    <source>
        <dbReference type="Proteomes" id="UP000249066"/>
    </source>
</evidence>
<keyword evidence="7 10" id="KW-0799">Topoisomerase</keyword>
<evidence type="ECO:0000256" key="10">
    <source>
        <dbReference type="HAMAP-Rule" id="MF_00952"/>
    </source>
</evidence>
<feature type="active site" description="O-(5'-phospho-DNA)-tyrosine intermediate" evidence="10">
    <location>
        <position position="293"/>
    </location>
</feature>
<evidence type="ECO:0000256" key="11">
    <source>
        <dbReference type="SAM" id="MobiDB-lite"/>
    </source>
</evidence>
<feature type="site" description="Interaction with DNA" evidence="10">
    <location>
        <position position="31"/>
    </location>
</feature>
<feature type="site" description="Interaction with DNA" evidence="10">
    <location>
        <position position="144"/>
    </location>
</feature>
<feature type="site" description="Interaction with DNA" evidence="10">
    <location>
        <position position="156"/>
    </location>
</feature>
<dbReference type="Gene3D" id="3.40.50.140">
    <property type="match status" value="1"/>
</dbReference>
<dbReference type="Gene3D" id="1.10.290.10">
    <property type="entry name" value="Topoisomerase I, domain 4"/>
    <property type="match status" value="1"/>
</dbReference>
<dbReference type="Pfam" id="PF01751">
    <property type="entry name" value="Toprim"/>
    <property type="match status" value="1"/>
</dbReference>
<protein>
    <recommendedName>
        <fullName evidence="10">DNA topoisomerase 1</fullName>
        <ecNumber evidence="10">5.6.2.1</ecNumber>
    </recommendedName>
    <alternativeName>
        <fullName evidence="10">DNA topoisomerase I</fullName>
    </alternativeName>
</protein>
<dbReference type="InterPro" id="IPR013824">
    <property type="entry name" value="Topo_IA_cen_sub1"/>
</dbReference>
<dbReference type="InterPro" id="IPR034149">
    <property type="entry name" value="TOPRIM_TopoI"/>
</dbReference>
<dbReference type="PANTHER" id="PTHR42785">
    <property type="entry name" value="DNA TOPOISOMERASE, TYPE IA, CORE"/>
    <property type="match status" value="1"/>
</dbReference>
<keyword evidence="3" id="KW-0479">Metal-binding</keyword>
<evidence type="ECO:0000256" key="7">
    <source>
        <dbReference type="ARBA" id="ARBA00023029"/>
    </source>
</evidence>
<dbReference type="InterPro" id="IPR006171">
    <property type="entry name" value="TOPRIM_dom"/>
</dbReference>
<keyword evidence="5" id="KW-0862">Zinc</keyword>
<dbReference type="InterPro" id="IPR023406">
    <property type="entry name" value="Topo_IA_AS"/>
</dbReference>
<dbReference type="InterPro" id="IPR005733">
    <property type="entry name" value="TopoI_bac-type"/>
</dbReference>
<dbReference type="CDD" id="cd03363">
    <property type="entry name" value="TOPRIM_TopoIA_TopoI"/>
    <property type="match status" value="1"/>
</dbReference>
<dbReference type="Gene3D" id="3.30.65.10">
    <property type="entry name" value="Bacterial Topoisomerase I, domain 1"/>
    <property type="match status" value="1"/>
</dbReference>
<dbReference type="Proteomes" id="UP000249066">
    <property type="component" value="Unassembled WGS sequence"/>
</dbReference>
<dbReference type="InterPro" id="IPR013826">
    <property type="entry name" value="Topo_IA_cen_sub3"/>
</dbReference>
<dbReference type="SMART" id="SM00493">
    <property type="entry name" value="TOPRIM"/>
    <property type="match status" value="1"/>
</dbReference>
<dbReference type="InterPro" id="IPR025589">
    <property type="entry name" value="Toprim_C_rpt"/>
</dbReference>
<gene>
    <name evidence="10 14" type="primary">topA</name>
    <name evidence="14" type="ORF">DI623_13015</name>
</gene>
<dbReference type="InterPro" id="IPR003601">
    <property type="entry name" value="Topo_IA_2"/>
</dbReference>
<proteinExistence type="inferred from homology"/>
<dbReference type="PANTHER" id="PTHR42785:SF1">
    <property type="entry name" value="DNA TOPOISOMERASE"/>
    <property type="match status" value="1"/>
</dbReference>
<name>A0A2W5BYW8_9SPHN</name>
<evidence type="ECO:0000256" key="9">
    <source>
        <dbReference type="ARBA" id="ARBA00023235"/>
    </source>
</evidence>
<dbReference type="PROSITE" id="PS50880">
    <property type="entry name" value="TOPRIM"/>
    <property type="match status" value="1"/>
</dbReference>
<comment type="function">
    <text evidence="10">Releases the supercoiling and torsional tension of DNA, which is introduced during the DNA replication and transcription, by transiently cleaving and rejoining one strand of the DNA duplex. Introduces a single-strand break via transesterification at a target site in duplex DNA. The scissile phosphodiester is attacked by the catalytic tyrosine of the enzyme, resulting in the formation of a DNA-(5'-phosphotyrosyl)-enzyme intermediate and the expulsion of a 3'-OH DNA strand. The free DNA strand then undergoes passage around the unbroken strand, thus removing DNA supercoils. Finally, in the religation step, the DNA 3'-OH attacks the covalent intermediate to expel the active-site tyrosine and restore the DNA phosphodiester backbone.</text>
</comment>